<dbReference type="Pfam" id="PF21687">
    <property type="entry name" value="T2SSK_1st"/>
    <property type="match status" value="1"/>
</dbReference>
<feature type="domain" description="T2SS protein K second SAM-like" evidence="12">
    <location>
        <begin position="250"/>
        <end position="298"/>
    </location>
</feature>
<dbReference type="InterPro" id="IPR049179">
    <property type="entry name" value="T2SSK_SAM-like_2nd"/>
</dbReference>
<evidence type="ECO:0000256" key="9">
    <source>
        <dbReference type="ARBA" id="ARBA00023136"/>
    </source>
</evidence>
<dbReference type="InterPro" id="IPR005628">
    <property type="entry name" value="GspK"/>
</dbReference>
<proteinExistence type="inferred from homology"/>
<sequence>MRSPLSRFAPSPQGDNPIAAGRPLLGVSRLGCAGFRRARQRGAALLAAMLTVVMVATLASAALWQQWRDVEVESAERNRVQAAWLLLGALDWSRVVLQEDSRANRSNPIDHLGEPWAVPLQEARLSTFLAAQKNTTQLGDQQSDMQDAFLSGEVIDLQSRLNLRNLFSGLDKSVKAEDLQPFVRLFDRLGLPGSAATQIASALQQAARGTAQNAPLMPRTVRQLAWLGIDVRIIERIEPYVTLLPERTQININTASAEVLFASDEGLDWASASQLVQLRDSTPFKSVAAARTALGHSKAFGGDAHTVTTSYFEARGRLRLGDNTLSQRSLIQRKDMTVTTLWQEQADWGMPAVAQR</sequence>
<dbReference type="AlphaFoldDB" id="A0A373FEZ2"/>
<comment type="subcellular location">
    <subcellularLocation>
        <location evidence="1 10">Cell inner membrane</location>
    </subcellularLocation>
</comment>
<keyword evidence="8 11" id="KW-1133">Transmembrane helix</keyword>
<organism evidence="14 15">
    <name type="scientific">Comamonas testosteroni</name>
    <name type="common">Pseudomonas testosteroni</name>
    <dbReference type="NCBI Taxonomy" id="285"/>
    <lineage>
        <taxon>Bacteria</taxon>
        <taxon>Pseudomonadati</taxon>
        <taxon>Pseudomonadota</taxon>
        <taxon>Betaproteobacteria</taxon>
        <taxon>Burkholderiales</taxon>
        <taxon>Comamonadaceae</taxon>
        <taxon>Comamonas</taxon>
    </lineage>
</organism>
<dbReference type="NCBIfam" id="NF037980">
    <property type="entry name" value="T2SS_GspK"/>
    <property type="match status" value="1"/>
</dbReference>
<gene>
    <name evidence="14" type="ORF">DZC30_16475</name>
</gene>
<dbReference type="GO" id="GO:0005886">
    <property type="term" value="C:plasma membrane"/>
    <property type="evidence" value="ECO:0007669"/>
    <property type="project" value="UniProtKB-SubCell"/>
</dbReference>
<dbReference type="OrthoDB" id="5293133at2"/>
<evidence type="ECO:0000256" key="10">
    <source>
        <dbReference type="PIRNR" id="PIRNR002786"/>
    </source>
</evidence>
<evidence type="ECO:0000256" key="2">
    <source>
        <dbReference type="ARBA" id="ARBA00007246"/>
    </source>
</evidence>
<feature type="domain" description="T2SS protein K first SAM-like" evidence="13">
    <location>
        <begin position="159"/>
        <end position="246"/>
    </location>
</feature>
<evidence type="ECO:0000256" key="4">
    <source>
        <dbReference type="ARBA" id="ARBA00022475"/>
    </source>
</evidence>
<evidence type="ECO:0000256" key="6">
    <source>
        <dbReference type="ARBA" id="ARBA00022692"/>
    </source>
</evidence>
<dbReference type="Proteomes" id="UP000261948">
    <property type="component" value="Unassembled WGS sequence"/>
</dbReference>
<dbReference type="Pfam" id="PF03934">
    <property type="entry name" value="T2SSK"/>
    <property type="match status" value="1"/>
</dbReference>
<evidence type="ECO:0000256" key="3">
    <source>
        <dbReference type="ARBA" id="ARBA00022448"/>
    </source>
</evidence>
<keyword evidence="7" id="KW-0653">Protein transport</keyword>
<dbReference type="InterPro" id="IPR049031">
    <property type="entry name" value="T2SSK_SAM-like_1st"/>
</dbReference>
<dbReference type="SUPFAM" id="SSF158544">
    <property type="entry name" value="GspK insert domain-like"/>
    <property type="match status" value="1"/>
</dbReference>
<evidence type="ECO:0000313" key="15">
    <source>
        <dbReference type="Proteomes" id="UP000261948"/>
    </source>
</evidence>
<name>A0A373FEZ2_COMTE</name>
<keyword evidence="6 11" id="KW-0812">Transmembrane</keyword>
<accession>A0A373FEZ2</accession>
<keyword evidence="4 10" id="KW-1003">Cell membrane</keyword>
<dbReference type="InterPro" id="IPR038072">
    <property type="entry name" value="GspK_central_sf"/>
</dbReference>
<dbReference type="GO" id="GO:0009306">
    <property type="term" value="P:protein secretion"/>
    <property type="evidence" value="ECO:0007669"/>
    <property type="project" value="InterPro"/>
</dbReference>
<keyword evidence="15" id="KW-1185">Reference proteome</keyword>
<dbReference type="PANTHER" id="PTHR38831">
    <property type="entry name" value="TYPE II SECRETION SYSTEM PROTEIN K"/>
    <property type="match status" value="1"/>
</dbReference>
<dbReference type="PANTHER" id="PTHR38831:SF1">
    <property type="entry name" value="TYPE II SECRETION SYSTEM PROTEIN K-RELATED"/>
    <property type="match status" value="1"/>
</dbReference>
<evidence type="ECO:0000256" key="11">
    <source>
        <dbReference type="SAM" id="Phobius"/>
    </source>
</evidence>
<evidence type="ECO:0000259" key="13">
    <source>
        <dbReference type="Pfam" id="PF21687"/>
    </source>
</evidence>
<evidence type="ECO:0000256" key="7">
    <source>
        <dbReference type="ARBA" id="ARBA00022927"/>
    </source>
</evidence>
<comment type="caution">
    <text evidence="14">The sequence shown here is derived from an EMBL/GenBank/DDBJ whole genome shotgun (WGS) entry which is preliminary data.</text>
</comment>
<keyword evidence="3 10" id="KW-0813">Transport</keyword>
<dbReference type="EMBL" id="QURR01000022">
    <property type="protein sequence ID" value="RGE42706.1"/>
    <property type="molecule type" value="Genomic_DNA"/>
</dbReference>
<dbReference type="PIRSF" id="PIRSF002786">
    <property type="entry name" value="XcpX"/>
    <property type="match status" value="1"/>
</dbReference>
<evidence type="ECO:0000313" key="14">
    <source>
        <dbReference type="EMBL" id="RGE42706.1"/>
    </source>
</evidence>
<evidence type="ECO:0000256" key="1">
    <source>
        <dbReference type="ARBA" id="ARBA00004533"/>
    </source>
</evidence>
<evidence type="ECO:0000256" key="8">
    <source>
        <dbReference type="ARBA" id="ARBA00022989"/>
    </source>
</evidence>
<keyword evidence="5 10" id="KW-0997">Cell inner membrane</keyword>
<dbReference type="InterPro" id="IPR045584">
    <property type="entry name" value="Pilin-like"/>
</dbReference>
<comment type="similarity">
    <text evidence="2 10">Belongs to the GSP K family.</text>
</comment>
<dbReference type="SUPFAM" id="SSF54523">
    <property type="entry name" value="Pili subunits"/>
    <property type="match status" value="1"/>
</dbReference>
<reference evidence="14 15" key="1">
    <citation type="submission" date="2018-08" db="EMBL/GenBank/DDBJ databases">
        <title>Comamonas testosteroni strain SWCO2.</title>
        <authorList>
            <person name="Jiang N."/>
            <person name="Zhang X.Z."/>
        </authorList>
    </citation>
    <scope>NUCLEOTIDE SEQUENCE [LARGE SCALE GENOMIC DNA]</scope>
    <source>
        <strain evidence="14 15">SWCO2</strain>
    </source>
</reference>
<evidence type="ECO:0000256" key="5">
    <source>
        <dbReference type="ARBA" id="ARBA00022519"/>
    </source>
</evidence>
<keyword evidence="9 10" id="KW-0472">Membrane</keyword>
<dbReference type="Gene3D" id="3.30.1300.30">
    <property type="entry name" value="GSPII I/J protein-like"/>
    <property type="match status" value="1"/>
</dbReference>
<evidence type="ECO:0000259" key="12">
    <source>
        <dbReference type="Pfam" id="PF03934"/>
    </source>
</evidence>
<protein>
    <recommendedName>
        <fullName evidence="10">Type II secretion system protein K</fullName>
    </recommendedName>
</protein>
<feature type="transmembrane region" description="Helical" evidence="11">
    <location>
        <begin position="43"/>
        <end position="64"/>
    </location>
</feature>